<reference evidence="1 2" key="1">
    <citation type="journal article" date="2014" name="Agronomy (Basel)">
        <title>A Draft Genome Sequence for Ensete ventricosum, the Drought-Tolerant Tree Against Hunger.</title>
        <authorList>
            <person name="Harrison J."/>
            <person name="Moore K.A."/>
            <person name="Paszkiewicz K."/>
            <person name="Jones T."/>
            <person name="Grant M."/>
            <person name="Ambacheew D."/>
            <person name="Muzemil S."/>
            <person name="Studholme D.J."/>
        </authorList>
    </citation>
    <scope>NUCLEOTIDE SEQUENCE [LARGE SCALE GENOMIC DNA]</scope>
</reference>
<evidence type="ECO:0000313" key="1">
    <source>
        <dbReference type="EMBL" id="RRT48586.1"/>
    </source>
</evidence>
<accession>A0A426YA72</accession>
<dbReference type="AlphaFoldDB" id="A0A426YA72"/>
<comment type="caution">
    <text evidence="1">The sequence shown here is derived from an EMBL/GenBank/DDBJ whole genome shotgun (WGS) entry which is preliminary data.</text>
</comment>
<name>A0A426YA72_ENSVE</name>
<gene>
    <name evidence="1" type="ORF">B296_00051985</name>
</gene>
<evidence type="ECO:0000313" key="2">
    <source>
        <dbReference type="Proteomes" id="UP000287651"/>
    </source>
</evidence>
<dbReference type="EMBL" id="AMZH03013861">
    <property type="protein sequence ID" value="RRT48586.1"/>
    <property type="molecule type" value="Genomic_DNA"/>
</dbReference>
<dbReference type="Proteomes" id="UP000287651">
    <property type="component" value="Unassembled WGS sequence"/>
</dbReference>
<sequence>MLCQPVRIPHVERAQEDVACNLWNLRTPPPRCLPSLDSSKHQTANVSAQSPSSHSYRLVFRRRPVLAGTVLSIDP</sequence>
<proteinExistence type="predicted"/>
<organism evidence="1 2">
    <name type="scientific">Ensete ventricosum</name>
    <name type="common">Abyssinian banana</name>
    <name type="synonym">Musa ensete</name>
    <dbReference type="NCBI Taxonomy" id="4639"/>
    <lineage>
        <taxon>Eukaryota</taxon>
        <taxon>Viridiplantae</taxon>
        <taxon>Streptophyta</taxon>
        <taxon>Embryophyta</taxon>
        <taxon>Tracheophyta</taxon>
        <taxon>Spermatophyta</taxon>
        <taxon>Magnoliopsida</taxon>
        <taxon>Liliopsida</taxon>
        <taxon>Zingiberales</taxon>
        <taxon>Musaceae</taxon>
        <taxon>Ensete</taxon>
    </lineage>
</organism>
<protein>
    <submittedName>
        <fullName evidence="1">Uncharacterized protein</fullName>
    </submittedName>
</protein>